<dbReference type="EMBL" id="CP097505">
    <property type="protein sequence ID" value="URD91594.1"/>
    <property type="molecule type" value="Genomic_DNA"/>
</dbReference>
<dbReference type="AlphaFoldDB" id="A0A9E7F8B3"/>
<gene>
    <name evidence="1" type="ORF">MUK42_33845</name>
</gene>
<evidence type="ECO:0000313" key="1">
    <source>
        <dbReference type="EMBL" id="URD91594.1"/>
    </source>
</evidence>
<name>A0A9E7F8B3_9LILI</name>
<keyword evidence="2" id="KW-1185">Reference proteome</keyword>
<dbReference type="Proteomes" id="UP001055439">
    <property type="component" value="Chromosome 3"/>
</dbReference>
<reference evidence="1" key="1">
    <citation type="submission" date="2022-05" db="EMBL/GenBank/DDBJ databases">
        <title>The Musa troglodytarum L. genome provides insights into the mechanism of non-climacteric behaviour and enrichment of carotenoids.</title>
        <authorList>
            <person name="Wang J."/>
        </authorList>
    </citation>
    <scope>NUCLEOTIDE SEQUENCE</scope>
    <source>
        <tissue evidence="1">Leaf</tissue>
    </source>
</reference>
<organism evidence="1 2">
    <name type="scientific">Musa troglodytarum</name>
    <name type="common">fe'i banana</name>
    <dbReference type="NCBI Taxonomy" id="320322"/>
    <lineage>
        <taxon>Eukaryota</taxon>
        <taxon>Viridiplantae</taxon>
        <taxon>Streptophyta</taxon>
        <taxon>Embryophyta</taxon>
        <taxon>Tracheophyta</taxon>
        <taxon>Spermatophyta</taxon>
        <taxon>Magnoliopsida</taxon>
        <taxon>Liliopsida</taxon>
        <taxon>Zingiberales</taxon>
        <taxon>Musaceae</taxon>
        <taxon>Musa</taxon>
    </lineage>
</organism>
<accession>A0A9E7F8B3</accession>
<protein>
    <submittedName>
        <fullName evidence="1">Uncharacterized protein</fullName>
    </submittedName>
</protein>
<sequence>MFVQSRDSIGFLRTILKIQNIDNSQLISPRGVV</sequence>
<evidence type="ECO:0000313" key="2">
    <source>
        <dbReference type="Proteomes" id="UP001055439"/>
    </source>
</evidence>
<proteinExistence type="predicted"/>